<dbReference type="InterPro" id="IPR050553">
    <property type="entry name" value="Thioredoxin_ResA/DsbE_sf"/>
</dbReference>
<evidence type="ECO:0000313" key="3">
    <source>
        <dbReference type="Proteomes" id="UP001597476"/>
    </source>
</evidence>
<dbReference type="SUPFAM" id="SSF52833">
    <property type="entry name" value="Thioredoxin-like"/>
    <property type="match status" value="1"/>
</dbReference>
<name>A0ABW5TFS9_9FLAO</name>
<dbReference type="InterPro" id="IPR000866">
    <property type="entry name" value="AhpC/TSA"/>
</dbReference>
<reference evidence="3" key="1">
    <citation type="journal article" date="2019" name="Int. J. Syst. Evol. Microbiol.">
        <title>The Global Catalogue of Microorganisms (GCM) 10K type strain sequencing project: providing services to taxonomists for standard genome sequencing and annotation.</title>
        <authorList>
            <consortium name="The Broad Institute Genomics Platform"/>
            <consortium name="The Broad Institute Genome Sequencing Center for Infectious Disease"/>
            <person name="Wu L."/>
            <person name="Ma J."/>
        </authorList>
    </citation>
    <scope>NUCLEOTIDE SEQUENCE [LARGE SCALE GENOMIC DNA]</scope>
    <source>
        <strain evidence="3">KCTC 42398</strain>
    </source>
</reference>
<dbReference type="Pfam" id="PF00578">
    <property type="entry name" value="AhpC-TSA"/>
    <property type="match status" value="1"/>
</dbReference>
<sequence>MNFRKSFIRLIALLIPTVIFGQIKISENIQTSSIAKNNENALYFVDFWATWCGPCIHASKYLSALQMQYPDNFYILSLSQENPDVVKRFMTKHEMGLAVAIDYQGETFSKYHISSLPYGILFNAQGETLWEGHPAEFKGYHLDGYLSTNKQKISLDKMFLLQNTPKTFTQKEVVFEKEFEITKISDYPNFEIKKHTDFFELKGSLQAILAYSSHTYQKQIDVPSKFNHSYRVSFKNETDVSSNLSERILKALKLEYSSDLANGEALVLNIKNARFWDIDQIDWGNDSPHFLIGDSDLKADNVSLNQVGYQLANLLEIPVLIKNQSVANALHDWEIHYKYFELMASGLSDTYGIEAKKQVATYPKYTIKKKAP</sequence>
<keyword evidence="3" id="KW-1185">Reference proteome</keyword>
<organism evidence="2 3">
    <name type="scientific">Hyunsoonleella rubra</name>
    <dbReference type="NCBI Taxonomy" id="1737062"/>
    <lineage>
        <taxon>Bacteria</taxon>
        <taxon>Pseudomonadati</taxon>
        <taxon>Bacteroidota</taxon>
        <taxon>Flavobacteriia</taxon>
        <taxon>Flavobacteriales</taxon>
        <taxon>Flavobacteriaceae</taxon>
    </lineage>
</organism>
<dbReference type="InterPro" id="IPR036249">
    <property type="entry name" value="Thioredoxin-like_sf"/>
</dbReference>
<dbReference type="RefSeq" id="WP_380293892.1">
    <property type="nucleotide sequence ID" value="NZ_JBHULY010000039.1"/>
</dbReference>
<dbReference type="Proteomes" id="UP001597476">
    <property type="component" value="Unassembled WGS sequence"/>
</dbReference>
<gene>
    <name evidence="2" type="ORF">ACFSR8_16065</name>
</gene>
<proteinExistence type="predicted"/>
<dbReference type="CDD" id="cd02966">
    <property type="entry name" value="TlpA_like_family"/>
    <property type="match status" value="1"/>
</dbReference>
<evidence type="ECO:0000313" key="2">
    <source>
        <dbReference type="EMBL" id="MFD2727739.1"/>
    </source>
</evidence>
<feature type="domain" description="Alkyl hydroperoxide reductase subunit C/ Thiol specific antioxidant" evidence="1">
    <location>
        <begin position="31"/>
        <end position="117"/>
    </location>
</feature>
<dbReference type="EMBL" id="JBHULY010000039">
    <property type="protein sequence ID" value="MFD2727739.1"/>
    <property type="molecule type" value="Genomic_DNA"/>
</dbReference>
<evidence type="ECO:0000259" key="1">
    <source>
        <dbReference type="Pfam" id="PF00578"/>
    </source>
</evidence>
<accession>A0ABW5TFS9</accession>
<dbReference type="PANTHER" id="PTHR42852">
    <property type="entry name" value="THIOL:DISULFIDE INTERCHANGE PROTEIN DSBE"/>
    <property type="match status" value="1"/>
</dbReference>
<dbReference type="Gene3D" id="3.40.30.10">
    <property type="entry name" value="Glutaredoxin"/>
    <property type="match status" value="1"/>
</dbReference>
<protein>
    <submittedName>
        <fullName evidence="2">TlpA family protein disulfide reductase</fullName>
    </submittedName>
</protein>
<dbReference type="PANTHER" id="PTHR42852:SF13">
    <property type="entry name" value="PROTEIN DIPZ"/>
    <property type="match status" value="1"/>
</dbReference>
<comment type="caution">
    <text evidence="2">The sequence shown here is derived from an EMBL/GenBank/DDBJ whole genome shotgun (WGS) entry which is preliminary data.</text>
</comment>